<evidence type="ECO:0000256" key="4">
    <source>
        <dbReference type="ARBA" id="ARBA00022723"/>
    </source>
</evidence>
<proteinExistence type="inferred from homology"/>
<dbReference type="InterPro" id="IPR020549">
    <property type="entry name" value="YbeY_CS"/>
</dbReference>
<evidence type="ECO:0000256" key="2">
    <source>
        <dbReference type="ARBA" id="ARBA00022517"/>
    </source>
</evidence>
<dbReference type="PANTHER" id="PTHR46986:SF1">
    <property type="entry name" value="ENDORIBONUCLEASE YBEY, CHLOROPLASTIC"/>
    <property type="match status" value="1"/>
</dbReference>
<evidence type="ECO:0000313" key="10">
    <source>
        <dbReference type="Proteomes" id="UP000095697"/>
    </source>
</evidence>
<comment type="subcellular location">
    <subcellularLocation>
        <location evidence="8">Cytoplasm</location>
    </subcellularLocation>
</comment>
<sequence>MSKVILNLQLACDKANGLPEKIDFIRWLQGALLLFRDDYESEVTIRLVNKKEIHKLNITYCGKNRPTNVLSFKFESPLKEINFPFLGDLVICRQIVESEAQKQKKKIKAHWAHIVIHGSLHLLGYNHLLEKEAIVMESLEKKIMQKLGYPDPYLKDKNF</sequence>
<keyword evidence="10" id="KW-1185">Reference proteome</keyword>
<dbReference type="RefSeq" id="WP_067569612.1">
    <property type="nucleotide sequence ID" value="NZ_LN999831.1"/>
</dbReference>
<keyword evidence="6 8" id="KW-0378">Hydrolase</keyword>
<evidence type="ECO:0000256" key="5">
    <source>
        <dbReference type="ARBA" id="ARBA00022759"/>
    </source>
</evidence>
<protein>
    <recommendedName>
        <fullName evidence="8">Endoribonuclease YbeY</fullName>
        <ecNumber evidence="8">3.1.-.-</ecNumber>
    </recommendedName>
</protein>
<evidence type="ECO:0000313" key="9">
    <source>
        <dbReference type="EMBL" id="CUX96082.1"/>
    </source>
</evidence>
<dbReference type="OrthoDB" id="9807740at2"/>
<dbReference type="GO" id="GO:0005737">
    <property type="term" value="C:cytoplasm"/>
    <property type="evidence" value="ECO:0007669"/>
    <property type="project" value="UniProtKB-SubCell"/>
</dbReference>
<keyword evidence="4 8" id="KW-0479">Metal-binding</keyword>
<keyword evidence="8" id="KW-0963">Cytoplasm</keyword>
<dbReference type="InterPro" id="IPR023091">
    <property type="entry name" value="MetalPrtase_cat_dom_sf_prd"/>
</dbReference>
<name>A0A143WQR7_9ENTR</name>
<dbReference type="NCBIfam" id="TIGR00043">
    <property type="entry name" value="rRNA maturation RNase YbeY"/>
    <property type="match status" value="1"/>
</dbReference>
<dbReference type="PANTHER" id="PTHR46986">
    <property type="entry name" value="ENDORIBONUCLEASE YBEY, CHLOROPLASTIC"/>
    <property type="match status" value="1"/>
</dbReference>
<dbReference type="HAMAP" id="MF_00009">
    <property type="entry name" value="Endoribonucl_YbeY"/>
    <property type="match status" value="1"/>
</dbReference>
<feature type="binding site" evidence="8">
    <location>
        <position position="117"/>
    </location>
    <ligand>
        <name>Zn(2+)</name>
        <dbReference type="ChEBI" id="CHEBI:29105"/>
        <note>catalytic</note>
    </ligand>
</feature>
<evidence type="ECO:0000256" key="8">
    <source>
        <dbReference type="HAMAP-Rule" id="MF_00009"/>
    </source>
</evidence>
<evidence type="ECO:0000256" key="1">
    <source>
        <dbReference type="ARBA" id="ARBA00010875"/>
    </source>
</evidence>
<dbReference type="EC" id="3.1.-.-" evidence="8"/>
<dbReference type="AlphaFoldDB" id="A0A143WQR7"/>
<dbReference type="GO" id="GO:0008270">
    <property type="term" value="F:zinc ion binding"/>
    <property type="evidence" value="ECO:0007669"/>
    <property type="project" value="UniProtKB-UniRule"/>
</dbReference>
<dbReference type="InterPro" id="IPR002036">
    <property type="entry name" value="YbeY"/>
</dbReference>
<keyword evidence="5 8" id="KW-0255">Endonuclease</keyword>
<keyword evidence="8" id="KW-0698">rRNA processing</keyword>
<comment type="similarity">
    <text evidence="1 8">Belongs to the endoribonuclease YbeY family.</text>
</comment>
<evidence type="ECO:0000256" key="6">
    <source>
        <dbReference type="ARBA" id="ARBA00022801"/>
    </source>
</evidence>
<dbReference type="PROSITE" id="PS01306">
    <property type="entry name" value="UPF0054"/>
    <property type="match status" value="1"/>
</dbReference>
<keyword evidence="7 8" id="KW-0862">Zinc</keyword>
<evidence type="ECO:0000256" key="7">
    <source>
        <dbReference type="ARBA" id="ARBA00022833"/>
    </source>
</evidence>
<dbReference type="GO" id="GO:0004521">
    <property type="term" value="F:RNA endonuclease activity"/>
    <property type="evidence" value="ECO:0007669"/>
    <property type="project" value="UniProtKB-UniRule"/>
</dbReference>
<dbReference type="Proteomes" id="UP000095697">
    <property type="component" value="Chromosome I"/>
</dbReference>
<dbReference type="GO" id="GO:0004222">
    <property type="term" value="F:metalloendopeptidase activity"/>
    <property type="evidence" value="ECO:0007669"/>
    <property type="project" value="InterPro"/>
</dbReference>
<dbReference type="PATRIC" id="fig|1778264.3.peg.283"/>
<dbReference type="KEGG" id="cmik:PMARG_ME00322"/>
<keyword evidence="2 8" id="KW-0690">Ribosome biogenesis</keyword>
<keyword evidence="3 8" id="KW-0540">Nuclease</keyword>
<evidence type="ECO:0000256" key="3">
    <source>
        <dbReference type="ARBA" id="ARBA00022722"/>
    </source>
</evidence>
<dbReference type="STRING" id="1778264.PMARG_ME00322"/>
<dbReference type="Pfam" id="PF02130">
    <property type="entry name" value="YbeY"/>
    <property type="match status" value="1"/>
</dbReference>
<dbReference type="GO" id="GO:0006364">
    <property type="term" value="P:rRNA processing"/>
    <property type="evidence" value="ECO:0007669"/>
    <property type="project" value="UniProtKB-UniRule"/>
</dbReference>
<dbReference type="SUPFAM" id="SSF55486">
    <property type="entry name" value="Metalloproteases ('zincins'), catalytic domain"/>
    <property type="match status" value="1"/>
</dbReference>
<comment type="function">
    <text evidence="8">Single strand-specific metallo-endoribonuclease involved in late-stage 70S ribosome quality control and in maturation of the 3' terminus of the 16S rRNA.</text>
</comment>
<reference evidence="10" key="1">
    <citation type="submission" date="2016-01" db="EMBL/GenBank/DDBJ databases">
        <authorList>
            <person name="Husnik F."/>
        </authorList>
    </citation>
    <scope>NUCLEOTIDE SEQUENCE [LARGE SCALE GENOMIC DNA]</scope>
</reference>
<feature type="binding site" evidence="8">
    <location>
        <position position="121"/>
    </location>
    <ligand>
        <name>Zn(2+)</name>
        <dbReference type="ChEBI" id="CHEBI:29105"/>
        <note>catalytic</note>
    </ligand>
</feature>
<gene>
    <name evidence="8 9" type="primary">ybeY</name>
    <name evidence="9" type="ORF">PMARG_ME00322</name>
</gene>
<dbReference type="Gene3D" id="3.40.390.30">
    <property type="entry name" value="Metalloproteases ('zincins'), catalytic domain"/>
    <property type="match status" value="1"/>
</dbReference>
<organism evidence="9 10">
    <name type="scientific">Candidatus Mikella endobia</name>
    <dbReference type="NCBI Taxonomy" id="1778264"/>
    <lineage>
        <taxon>Bacteria</taxon>
        <taxon>Pseudomonadati</taxon>
        <taxon>Pseudomonadota</taxon>
        <taxon>Gammaproteobacteria</taxon>
        <taxon>Enterobacterales</taxon>
        <taxon>Enterobacteriaceae</taxon>
        <taxon>Candidatus Mikella</taxon>
    </lineage>
</organism>
<comment type="cofactor">
    <cofactor evidence="8">
        <name>Zn(2+)</name>
        <dbReference type="ChEBI" id="CHEBI:29105"/>
    </cofactor>
    <text evidence="8">Binds 1 zinc ion.</text>
</comment>
<feature type="binding site" evidence="8">
    <location>
        <position position="127"/>
    </location>
    <ligand>
        <name>Zn(2+)</name>
        <dbReference type="ChEBI" id="CHEBI:29105"/>
        <note>catalytic</note>
    </ligand>
</feature>
<dbReference type="EMBL" id="LN999831">
    <property type="protein sequence ID" value="CUX96082.1"/>
    <property type="molecule type" value="Genomic_DNA"/>
</dbReference>
<accession>A0A143WQR7</accession>